<evidence type="ECO:0000256" key="1">
    <source>
        <dbReference type="SAM" id="MobiDB-lite"/>
    </source>
</evidence>
<dbReference type="Proteomes" id="UP000220158">
    <property type="component" value="Chromosome 7"/>
</dbReference>
<dbReference type="RefSeq" id="XP_028532288.1">
    <property type="nucleotide sequence ID" value="XM_028675728.1"/>
</dbReference>
<reference evidence="2 3" key="1">
    <citation type="submission" date="2015-04" db="EMBL/GenBank/DDBJ databases">
        <authorList>
            <consortium name="Pathogen Informatics"/>
        </authorList>
    </citation>
    <scope>NUCLEOTIDE SEQUENCE [LARGE SCALE GENOMIC DNA]</scope>
    <source>
        <strain evidence="2 3">SGS1</strain>
    </source>
</reference>
<sequence length="1419" mass="170537">MDICLEDVLRNGECDNLEKILMQFFSDNIPLSFEIIELKKKKKYFEALTQLKNNKYTLINECFFILSNIISSILKGYLKIENINKNKRYYLIYIWFVPLCERKEKKRYNINFLINNNINTIQKKRNKNKKSFFSGIYFSEWIIIVLNRVFRSLILQNVNIPLENWSFIIDLMKFIYIDQSIIIKYLQNINILHDFNYLENTSRNKKDTFQNKIFNYSNFNKALENYYEDINKITKAYFSFPFLLFKCITKGLKSNDEKRNLYIYNHVIPQELNEKGFYKNIVQLCAFSWLSSREFNINYEKVINLTKKIINLNMCNSFCSTLLYIFLQYEVSFMEKSTCYDKEKKEINKDNEISKDNNKNKKNIVYSKDEMKLNLLINLNFIMENIFYYLHLHCTQNEDKIFLSCVMKKLLPFINIIENNNMLYICLFNKNVNVILNIIINIVLLYEWNSYFLETFFNPFSKNCLPVCYVIAIIDVINNLISRKSILFISIFKKNYKKKKIIHSASIKNEKRSYFEITNELENEFLNENENDMDEYSIEILSAKFLKEIFFYILNIFSDDEQEETEKVFISIVLSKLLYTFGKHIKNINKKIAKNLYNFEMLSKEELFIYNINIYNINIFENISNRIQNLFKCSDEVSLHCGQILAEYFSYYVNNQSFKEKKKKKSIHKKNESENSDECNKLIFPNLHHPIDYLPKQILSFKVIKQKKFMYLDDLILIKNIKKKFKIKEYSLKKIKSMLNIDNNKEKSDNNKLDKQEEQFTQHLINIYKEEKKETTKSQKIKCEYKKGDDGLDKKNVNENDEMNDEVNDDEHDEVDDEVNDDEHDEMSDEVNDDENDEMNDEVNDDEVNDEVNDDRYEDEIGAEESIFSKNQFEKREFEGEFKKQKDKEKEDKNEINNEDVSNIILNKCNIYKKKKIIKNNLMVQNASNIIENDLYDLEEKEFLVKLERENEFYLDIDINKYMYIDPSEDLFECLNRLKERANYIEKNDEDTNNDVLKLNEKKENYEEETFRICQTVIFLPRLIKKCDILSYIGSNIYEVLLSLNNLSIINKGKDYFLTYKLFNMVLLCINSPDNISKFVFNNIYSNFYSNIQKMFMLLSLQFTALYLSNNIKLNEIFEHIKNLMKDMNFSKRIMKNKHFLNEERDLTHFSENFYNEFENFFNGNCSYKNVDKIIIKNNHYENKNKSLTNSKYQLNNKIQSNDNNIIYDVEEQNDSIISEKDISDDLLRDESSLEKYEEKKIATKKHNENTKTLHDKNINKKKKINNFLKVCDFFFSSIYTKLFCLSTKKEMINLDYDEYKIKKFYSSDSSLILYLISSYTLFFNCSSNSYLYIDDVIVDGFTIGNFFIQNKNFLVRRVAFKLLFHMIHFIFRKKKFYILENENYANVINYISKKIDIEKDLLSLQYMRELLHYHKIIN</sequence>
<feature type="compositionally biased region" description="Basic and acidic residues" evidence="1">
    <location>
        <begin position="788"/>
        <end position="798"/>
    </location>
</feature>
<dbReference type="KEGG" id="prel:PRELSG_0704500"/>
<dbReference type="VEuPathDB" id="PlasmoDB:PRELSG_0704500"/>
<evidence type="ECO:0000313" key="3">
    <source>
        <dbReference type="Proteomes" id="UP000220158"/>
    </source>
</evidence>
<accession>A0A1J1H3Z2</accession>
<feature type="region of interest" description="Disordered" evidence="1">
    <location>
        <begin position="788"/>
        <end position="847"/>
    </location>
</feature>
<keyword evidence="3" id="KW-1185">Reference proteome</keyword>
<name>A0A1J1H3Z2_PLARL</name>
<feature type="compositionally biased region" description="Acidic residues" evidence="1">
    <location>
        <begin position="799"/>
        <end position="847"/>
    </location>
</feature>
<organism evidence="2 3">
    <name type="scientific">Plasmodium relictum</name>
    <dbReference type="NCBI Taxonomy" id="85471"/>
    <lineage>
        <taxon>Eukaryota</taxon>
        <taxon>Sar</taxon>
        <taxon>Alveolata</taxon>
        <taxon>Apicomplexa</taxon>
        <taxon>Aconoidasida</taxon>
        <taxon>Haemosporida</taxon>
        <taxon>Plasmodiidae</taxon>
        <taxon>Plasmodium</taxon>
        <taxon>Plasmodium (Haemamoeba)</taxon>
    </lineage>
</organism>
<dbReference type="OrthoDB" id="371666at2759"/>
<proteinExistence type="predicted"/>
<evidence type="ECO:0000313" key="2">
    <source>
        <dbReference type="EMBL" id="CRG99281.1"/>
    </source>
</evidence>
<protein>
    <submittedName>
        <fullName evidence="2">Uncharacterized protein</fullName>
    </submittedName>
</protein>
<gene>
    <name evidence="2" type="ORF">PRELSG_0704500</name>
</gene>
<dbReference type="GeneID" id="39735382"/>
<dbReference type="OMA" id="YLSEWII"/>
<dbReference type="EMBL" id="LN835302">
    <property type="protein sequence ID" value="CRG99281.1"/>
    <property type="molecule type" value="Genomic_DNA"/>
</dbReference>